<comment type="caution">
    <text evidence="2">The sequence shown here is derived from an EMBL/GenBank/DDBJ whole genome shotgun (WGS) entry which is preliminary data.</text>
</comment>
<accession>A0ABP8H729</accession>
<keyword evidence="1" id="KW-0472">Membrane</keyword>
<evidence type="ECO:0000256" key="1">
    <source>
        <dbReference type="SAM" id="Phobius"/>
    </source>
</evidence>
<dbReference type="RefSeq" id="WP_345250457.1">
    <property type="nucleotide sequence ID" value="NZ_BAABFO010000012.1"/>
</dbReference>
<proteinExistence type="predicted"/>
<dbReference type="PANTHER" id="PTHR40115:SF1">
    <property type="entry name" value="INNER MEMBRANE PROTEIN WITH PEPSY TM HELIX"/>
    <property type="match status" value="1"/>
</dbReference>
<dbReference type="EMBL" id="BAABFO010000012">
    <property type="protein sequence ID" value="GAA4335011.1"/>
    <property type="molecule type" value="Genomic_DNA"/>
</dbReference>
<dbReference type="InterPro" id="IPR032307">
    <property type="entry name" value="PepSY_TM-like_2"/>
</dbReference>
<dbReference type="PANTHER" id="PTHR40115">
    <property type="entry name" value="INNER MEMBRANE PROTEIN WITH PEPSY TM HELIX"/>
    <property type="match status" value="1"/>
</dbReference>
<keyword evidence="1" id="KW-1133">Transmembrane helix</keyword>
<keyword evidence="1" id="KW-0812">Transmembrane</keyword>
<protein>
    <submittedName>
        <fullName evidence="2">PepSY-associated TM helix domain-containing protein</fullName>
    </submittedName>
</protein>
<name>A0ABP8H729_9BURK</name>
<dbReference type="Proteomes" id="UP001501671">
    <property type="component" value="Unassembled WGS sequence"/>
</dbReference>
<reference evidence="3" key="1">
    <citation type="journal article" date="2019" name="Int. J. Syst. Evol. Microbiol.">
        <title>The Global Catalogue of Microorganisms (GCM) 10K type strain sequencing project: providing services to taxonomists for standard genome sequencing and annotation.</title>
        <authorList>
            <consortium name="The Broad Institute Genomics Platform"/>
            <consortium name="The Broad Institute Genome Sequencing Center for Infectious Disease"/>
            <person name="Wu L."/>
            <person name="Ma J."/>
        </authorList>
    </citation>
    <scope>NUCLEOTIDE SEQUENCE [LARGE SCALE GENOMIC DNA]</scope>
    <source>
        <strain evidence="3">JCM 17666</strain>
    </source>
</reference>
<feature type="transmembrane region" description="Helical" evidence="1">
    <location>
        <begin position="24"/>
        <end position="46"/>
    </location>
</feature>
<dbReference type="Pfam" id="PF16357">
    <property type="entry name" value="PepSY_TM_like_2"/>
    <property type="match status" value="1"/>
</dbReference>
<gene>
    <name evidence="2" type="ORF">GCM10023144_27850</name>
</gene>
<feature type="transmembrane region" description="Helical" evidence="1">
    <location>
        <begin position="193"/>
        <end position="213"/>
    </location>
</feature>
<organism evidence="2 3">
    <name type="scientific">Pigmentiphaga soli</name>
    <dbReference type="NCBI Taxonomy" id="1007095"/>
    <lineage>
        <taxon>Bacteria</taxon>
        <taxon>Pseudomonadati</taxon>
        <taxon>Pseudomonadota</taxon>
        <taxon>Betaproteobacteria</taxon>
        <taxon>Burkholderiales</taxon>
        <taxon>Alcaligenaceae</taxon>
        <taxon>Pigmentiphaga</taxon>
    </lineage>
</organism>
<keyword evidence="3" id="KW-1185">Reference proteome</keyword>
<sequence length="214" mass="23794">MDTQSDRFSAQKRRSFWLKHLHQWHWISSAICLVGMLLFAVTGVTLNHAAQIEARPRVQARDATLPQALLDGLAAARHADKDKSPLPPEVRDWAAGALGVAIDARAAEWSKDEVYVSLPRPGGDAWLSIDLADGAAHYERTDRGWVSYLNDLHKGRNTGDAWKWFLDVFAAACLVFCVTGLFLLQIHARNRPVTWPMVALGLTIPLLLAIAFIH</sequence>
<evidence type="ECO:0000313" key="3">
    <source>
        <dbReference type="Proteomes" id="UP001501671"/>
    </source>
</evidence>
<evidence type="ECO:0000313" key="2">
    <source>
        <dbReference type="EMBL" id="GAA4335011.1"/>
    </source>
</evidence>
<feature type="transmembrane region" description="Helical" evidence="1">
    <location>
        <begin position="164"/>
        <end position="187"/>
    </location>
</feature>